<dbReference type="InterPro" id="IPR002126">
    <property type="entry name" value="Cadherin-like_dom"/>
</dbReference>
<dbReference type="AlphaFoldDB" id="A0A3P9ATH2"/>
<dbReference type="InterPro" id="IPR015919">
    <property type="entry name" value="Cadherin-like_sf"/>
</dbReference>
<dbReference type="Gene3D" id="2.60.40.60">
    <property type="entry name" value="Cadherins"/>
    <property type="match status" value="2"/>
</dbReference>
<dbReference type="SUPFAM" id="SSF49313">
    <property type="entry name" value="Cadherin-like"/>
    <property type="match status" value="2"/>
</dbReference>
<keyword evidence="7 10" id="KW-0472">Membrane</keyword>
<dbReference type="PANTHER" id="PTHR24028">
    <property type="entry name" value="CADHERIN-87A"/>
    <property type="match status" value="1"/>
</dbReference>
<feature type="transmembrane region" description="Helical" evidence="10">
    <location>
        <begin position="236"/>
        <end position="259"/>
    </location>
</feature>
<reference evidence="13" key="2">
    <citation type="submission" date="2025-08" db="UniProtKB">
        <authorList>
            <consortium name="Ensembl"/>
        </authorList>
    </citation>
    <scope>IDENTIFICATION</scope>
</reference>
<sequence length="273" mass="30541">HEGSNRCCFAFHLSLLLIFGEQAFAELRYSIPEEMKEGTIVGNVAKDLGLDKTSLADRLLRVVSGSKDAFFEVNPDNGVTKSPLDREKQAIYDVTIVAKDAGTPSLTSVKSITIIVSDVNDNRPEFSANPYTFYVTENNLPGVSVFSVRASDQDEGENAHISYHILRDEKENSKLSSYSLNINSDNGEILALKSFDFESLKTFQFQVVASDSGTPLLSNNVTVNVFILDQNDNCKYSWYFSRICICFVFVWKFTFYIVAFRGAEIFCGKFVSL</sequence>
<dbReference type="FunFam" id="2.60.40.60:FF:000001">
    <property type="entry name" value="Protocadherin alpha 2"/>
    <property type="match status" value="1"/>
</dbReference>
<evidence type="ECO:0000256" key="6">
    <source>
        <dbReference type="ARBA" id="ARBA00022989"/>
    </source>
</evidence>
<reference evidence="13" key="3">
    <citation type="submission" date="2025-09" db="UniProtKB">
        <authorList>
            <consortium name="Ensembl"/>
        </authorList>
    </citation>
    <scope>IDENTIFICATION</scope>
</reference>
<evidence type="ECO:0000256" key="9">
    <source>
        <dbReference type="PROSITE-ProRule" id="PRU00043"/>
    </source>
</evidence>
<dbReference type="PANTHER" id="PTHR24028:SF290">
    <property type="entry name" value="PROTOCADHERIN 2 ALPHA A 15-RELATED"/>
    <property type="match status" value="1"/>
</dbReference>
<reference evidence="13 14" key="1">
    <citation type="journal article" date="2014" name="Nature">
        <title>The genomic substrate for adaptive radiation in African cichlid fish.</title>
        <authorList>
            <person name="Brawand D."/>
            <person name="Wagner C.E."/>
            <person name="Li Y.I."/>
            <person name="Malinsky M."/>
            <person name="Keller I."/>
            <person name="Fan S."/>
            <person name="Simakov O."/>
            <person name="Ng A.Y."/>
            <person name="Lim Z.W."/>
            <person name="Bezault E."/>
            <person name="Turner-Maier J."/>
            <person name="Johnson J."/>
            <person name="Alcazar R."/>
            <person name="Noh H.J."/>
            <person name="Russell P."/>
            <person name="Aken B."/>
            <person name="Alfoldi J."/>
            <person name="Amemiya C."/>
            <person name="Azzouzi N."/>
            <person name="Baroiller J.F."/>
            <person name="Barloy-Hubler F."/>
            <person name="Berlin A."/>
            <person name="Bloomquist R."/>
            <person name="Carleton K.L."/>
            <person name="Conte M.A."/>
            <person name="D'Cotta H."/>
            <person name="Eshel O."/>
            <person name="Gaffney L."/>
            <person name="Galibert F."/>
            <person name="Gante H.F."/>
            <person name="Gnerre S."/>
            <person name="Greuter L."/>
            <person name="Guyon R."/>
            <person name="Haddad N.S."/>
            <person name="Haerty W."/>
            <person name="Harris R.M."/>
            <person name="Hofmann H.A."/>
            <person name="Hourlier T."/>
            <person name="Hulata G."/>
            <person name="Jaffe D.B."/>
            <person name="Lara M."/>
            <person name="Lee A.P."/>
            <person name="MacCallum I."/>
            <person name="Mwaiko S."/>
            <person name="Nikaido M."/>
            <person name="Nishihara H."/>
            <person name="Ozouf-Costaz C."/>
            <person name="Penman D.J."/>
            <person name="Przybylski D."/>
            <person name="Rakotomanga M."/>
            <person name="Renn S.C.P."/>
            <person name="Ribeiro F.J."/>
            <person name="Ron M."/>
            <person name="Salzburger W."/>
            <person name="Sanchez-Pulido L."/>
            <person name="Santos M.E."/>
            <person name="Searle S."/>
            <person name="Sharpe T."/>
            <person name="Swofford R."/>
            <person name="Tan F.J."/>
            <person name="Williams L."/>
            <person name="Young S."/>
            <person name="Yin S."/>
            <person name="Okada N."/>
            <person name="Kocher T.D."/>
            <person name="Miska E.A."/>
            <person name="Lander E.S."/>
            <person name="Venkatesh B."/>
            <person name="Fernald R.D."/>
            <person name="Meyer A."/>
            <person name="Ponting C.P."/>
            <person name="Streelman J.T."/>
            <person name="Lindblad-Toh K."/>
            <person name="Seehausen O."/>
            <person name="Di Palma F."/>
        </authorList>
    </citation>
    <scope>NUCLEOTIDE SEQUENCE</scope>
</reference>
<dbReference type="CDD" id="cd11304">
    <property type="entry name" value="Cadherin_repeat"/>
    <property type="match status" value="2"/>
</dbReference>
<evidence type="ECO:0000259" key="12">
    <source>
        <dbReference type="PROSITE" id="PS50268"/>
    </source>
</evidence>
<evidence type="ECO:0000256" key="1">
    <source>
        <dbReference type="ARBA" id="ARBA00004167"/>
    </source>
</evidence>
<dbReference type="PROSITE" id="PS50268">
    <property type="entry name" value="CADHERIN_2"/>
    <property type="match status" value="2"/>
</dbReference>
<name>A0A3P9ATH2_9CICH</name>
<evidence type="ECO:0000256" key="10">
    <source>
        <dbReference type="SAM" id="Phobius"/>
    </source>
</evidence>
<dbReference type="GO" id="GO:0009653">
    <property type="term" value="P:anatomical structure morphogenesis"/>
    <property type="evidence" value="ECO:0007669"/>
    <property type="project" value="UniProtKB-ARBA"/>
</dbReference>
<dbReference type="GeneTree" id="ENSGT00940000165118"/>
<keyword evidence="14" id="KW-1185">Reference proteome</keyword>
<feature type="domain" description="Cadherin" evidence="12">
    <location>
        <begin position="127"/>
        <end position="240"/>
    </location>
</feature>
<keyword evidence="8" id="KW-0325">Glycoprotein</keyword>
<accession>A0A3P9ATH2</accession>
<evidence type="ECO:0000256" key="8">
    <source>
        <dbReference type="ARBA" id="ARBA00023180"/>
    </source>
</evidence>
<proteinExistence type="predicted"/>
<evidence type="ECO:0000313" key="14">
    <source>
        <dbReference type="Proteomes" id="UP000265160"/>
    </source>
</evidence>
<dbReference type="Ensembl" id="ENSMZET00005001105.1">
    <property type="protein sequence ID" value="ENSMZEP00005001025.1"/>
    <property type="gene ID" value="ENSMZEG00005000870.1"/>
</dbReference>
<evidence type="ECO:0000256" key="3">
    <source>
        <dbReference type="ARBA" id="ARBA00022737"/>
    </source>
</evidence>
<keyword evidence="4 9" id="KW-0106">Calcium</keyword>
<protein>
    <recommendedName>
        <fullName evidence="12">Cadherin domain-containing protein</fullName>
    </recommendedName>
</protein>
<feature type="signal peptide" evidence="11">
    <location>
        <begin position="1"/>
        <end position="25"/>
    </location>
</feature>
<dbReference type="GO" id="GO:0005509">
    <property type="term" value="F:calcium ion binding"/>
    <property type="evidence" value="ECO:0007669"/>
    <property type="project" value="UniProtKB-UniRule"/>
</dbReference>
<evidence type="ECO:0000256" key="7">
    <source>
        <dbReference type="ARBA" id="ARBA00023136"/>
    </source>
</evidence>
<evidence type="ECO:0000256" key="11">
    <source>
        <dbReference type="SAM" id="SignalP"/>
    </source>
</evidence>
<dbReference type="Pfam" id="PF00028">
    <property type="entry name" value="Cadherin"/>
    <property type="match status" value="1"/>
</dbReference>
<dbReference type="GO" id="GO:0005886">
    <property type="term" value="C:plasma membrane"/>
    <property type="evidence" value="ECO:0007669"/>
    <property type="project" value="InterPro"/>
</dbReference>
<feature type="chain" id="PRO_5017961661" description="Cadherin domain-containing protein" evidence="11">
    <location>
        <begin position="26"/>
        <end position="273"/>
    </location>
</feature>
<evidence type="ECO:0000256" key="5">
    <source>
        <dbReference type="ARBA" id="ARBA00022889"/>
    </source>
</evidence>
<dbReference type="Proteomes" id="UP000265160">
    <property type="component" value="LG2"/>
</dbReference>
<feature type="domain" description="Cadherin" evidence="12">
    <location>
        <begin position="23"/>
        <end position="126"/>
    </location>
</feature>
<dbReference type="FunFam" id="2.60.40.60:FF:000398">
    <property type="entry name" value="Protocadherin cluster 1 gamma 26a"/>
    <property type="match status" value="1"/>
</dbReference>
<dbReference type="PROSITE" id="PS00232">
    <property type="entry name" value="CADHERIN_1"/>
    <property type="match status" value="1"/>
</dbReference>
<keyword evidence="2 10" id="KW-0812">Transmembrane</keyword>
<evidence type="ECO:0000256" key="2">
    <source>
        <dbReference type="ARBA" id="ARBA00022692"/>
    </source>
</evidence>
<dbReference type="InterPro" id="IPR050174">
    <property type="entry name" value="Protocadherin/Cadherin-CA"/>
</dbReference>
<dbReference type="InterPro" id="IPR020894">
    <property type="entry name" value="Cadherin_CS"/>
</dbReference>
<dbReference type="InterPro" id="IPR013164">
    <property type="entry name" value="Cadherin_N"/>
</dbReference>
<dbReference type="SMART" id="SM00112">
    <property type="entry name" value="CA"/>
    <property type="match status" value="2"/>
</dbReference>
<keyword evidence="3" id="KW-0677">Repeat</keyword>
<keyword evidence="5" id="KW-0130">Cell adhesion</keyword>
<comment type="subcellular location">
    <subcellularLocation>
        <location evidence="1">Membrane</location>
        <topology evidence="1">Single-pass membrane protein</topology>
    </subcellularLocation>
</comment>
<keyword evidence="6 10" id="KW-1133">Transmembrane helix</keyword>
<dbReference type="Pfam" id="PF08266">
    <property type="entry name" value="Cadherin_2"/>
    <property type="match status" value="1"/>
</dbReference>
<keyword evidence="11" id="KW-0732">Signal</keyword>
<dbReference type="GO" id="GO:0007156">
    <property type="term" value="P:homophilic cell adhesion via plasma membrane adhesion molecules"/>
    <property type="evidence" value="ECO:0007669"/>
    <property type="project" value="InterPro"/>
</dbReference>
<dbReference type="PRINTS" id="PR00205">
    <property type="entry name" value="CADHERIN"/>
</dbReference>
<evidence type="ECO:0000256" key="4">
    <source>
        <dbReference type="ARBA" id="ARBA00022837"/>
    </source>
</evidence>
<organism evidence="13 14">
    <name type="scientific">Maylandia zebra</name>
    <name type="common">zebra mbuna</name>
    <dbReference type="NCBI Taxonomy" id="106582"/>
    <lineage>
        <taxon>Eukaryota</taxon>
        <taxon>Metazoa</taxon>
        <taxon>Chordata</taxon>
        <taxon>Craniata</taxon>
        <taxon>Vertebrata</taxon>
        <taxon>Euteleostomi</taxon>
        <taxon>Actinopterygii</taxon>
        <taxon>Neopterygii</taxon>
        <taxon>Teleostei</taxon>
        <taxon>Neoteleostei</taxon>
        <taxon>Acanthomorphata</taxon>
        <taxon>Ovalentaria</taxon>
        <taxon>Cichlomorphae</taxon>
        <taxon>Cichliformes</taxon>
        <taxon>Cichlidae</taxon>
        <taxon>African cichlids</taxon>
        <taxon>Pseudocrenilabrinae</taxon>
        <taxon>Haplochromini</taxon>
        <taxon>Maylandia</taxon>
        <taxon>Maylandia zebra complex</taxon>
    </lineage>
</organism>
<evidence type="ECO:0000313" key="13">
    <source>
        <dbReference type="Ensembl" id="ENSMZEP00005001025.1"/>
    </source>
</evidence>